<evidence type="ECO:0000256" key="1">
    <source>
        <dbReference type="SAM" id="MobiDB-lite"/>
    </source>
</evidence>
<keyword evidence="3" id="KW-1185">Reference proteome</keyword>
<dbReference type="EMBL" id="BGZK01001276">
    <property type="protein sequence ID" value="GBP76110.1"/>
    <property type="molecule type" value="Genomic_DNA"/>
</dbReference>
<evidence type="ECO:0000313" key="2">
    <source>
        <dbReference type="EMBL" id="GBP76110.1"/>
    </source>
</evidence>
<dbReference type="OrthoDB" id="272985at2759"/>
<dbReference type="Proteomes" id="UP000299102">
    <property type="component" value="Unassembled WGS sequence"/>
</dbReference>
<accession>A0A4C1YLY5</accession>
<protein>
    <submittedName>
        <fullName evidence="2">Uncharacterized protein</fullName>
    </submittedName>
</protein>
<comment type="caution">
    <text evidence="2">The sequence shown here is derived from an EMBL/GenBank/DDBJ whole genome shotgun (WGS) entry which is preliminary data.</text>
</comment>
<organism evidence="2 3">
    <name type="scientific">Eumeta variegata</name>
    <name type="common">Bagworm moth</name>
    <name type="synonym">Eumeta japonica</name>
    <dbReference type="NCBI Taxonomy" id="151549"/>
    <lineage>
        <taxon>Eukaryota</taxon>
        <taxon>Metazoa</taxon>
        <taxon>Ecdysozoa</taxon>
        <taxon>Arthropoda</taxon>
        <taxon>Hexapoda</taxon>
        <taxon>Insecta</taxon>
        <taxon>Pterygota</taxon>
        <taxon>Neoptera</taxon>
        <taxon>Endopterygota</taxon>
        <taxon>Lepidoptera</taxon>
        <taxon>Glossata</taxon>
        <taxon>Ditrysia</taxon>
        <taxon>Tineoidea</taxon>
        <taxon>Psychidae</taxon>
        <taxon>Oiketicinae</taxon>
        <taxon>Eumeta</taxon>
    </lineage>
</organism>
<dbReference type="AlphaFoldDB" id="A0A4C1YLY5"/>
<evidence type="ECO:0000313" key="3">
    <source>
        <dbReference type="Proteomes" id="UP000299102"/>
    </source>
</evidence>
<gene>
    <name evidence="2" type="ORF">EVAR_41893_1</name>
</gene>
<sequence>MLLHHVRGPTSFQYLKTVDGVLKETYQAACRARVRTESNAAETMTHRYDTNNLTAFVNENLPNSVRSPAPNGRYRAPAPSALTKLSAFYADRCPAAPRDPPSPADRESAAPPAATLHN</sequence>
<feature type="region of interest" description="Disordered" evidence="1">
    <location>
        <begin position="92"/>
        <end position="118"/>
    </location>
</feature>
<name>A0A4C1YLY5_EUMVA</name>
<proteinExistence type="predicted"/>
<reference evidence="2 3" key="1">
    <citation type="journal article" date="2019" name="Commun. Biol.">
        <title>The bagworm genome reveals a unique fibroin gene that provides high tensile strength.</title>
        <authorList>
            <person name="Kono N."/>
            <person name="Nakamura H."/>
            <person name="Ohtoshi R."/>
            <person name="Tomita M."/>
            <person name="Numata K."/>
            <person name="Arakawa K."/>
        </authorList>
    </citation>
    <scope>NUCLEOTIDE SEQUENCE [LARGE SCALE GENOMIC DNA]</scope>
</reference>